<proteinExistence type="predicted"/>
<protein>
    <submittedName>
        <fullName evidence="1">Uncharacterized protein</fullName>
    </submittedName>
</protein>
<gene>
    <name evidence="1" type="ORF">D4Q52_07720</name>
</gene>
<accession>A0A418VIP6</accession>
<dbReference type="AlphaFoldDB" id="A0A418VIP6"/>
<sequence length="110" mass="11690">MNFRERITSIAIQYEENKVGASIRGVIARSVATKQSRAPCTELDCFASLAMTALSATRLPGTPSPSSWPGLSRPSTPLRQFQIAANKKGPGNAGALMLVSSKPRLTCRAA</sequence>
<dbReference type="EMBL" id="QYYD01000006">
    <property type="protein sequence ID" value="RJF76040.1"/>
    <property type="molecule type" value="Genomic_DNA"/>
</dbReference>
<organism evidence="1 2">
    <name type="scientific">Rhodopseudomonas palustris</name>
    <dbReference type="NCBI Taxonomy" id="1076"/>
    <lineage>
        <taxon>Bacteria</taxon>
        <taxon>Pseudomonadati</taxon>
        <taxon>Pseudomonadota</taxon>
        <taxon>Alphaproteobacteria</taxon>
        <taxon>Hyphomicrobiales</taxon>
        <taxon>Nitrobacteraceae</taxon>
        <taxon>Rhodopseudomonas</taxon>
    </lineage>
</organism>
<name>A0A418VIP6_RHOPL</name>
<evidence type="ECO:0000313" key="1">
    <source>
        <dbReference type="EMBL" id="RJF76040.1"/>
    </source>
</evidence>
<reference evidence="1 2" key="1">
    <citation type="submission" date="2018-09" db="EMBL/GenBank/DDBJ databases">
        <title>Draft genome sequence of Rhodopseudomonas palustris 2.1.18.</title>
        <authorList>
            <person name="Robertson S.L."/>
            <person name="Meyer T.E."/>
            <person name="Kyndt J.A."/>
        </authorList>
    </citation>
    <scope>NUCLEOTIDE SEQUENCE [LARGE SCALE GENOMIC DNA]</scope>
    <source>
        <strain evidence="1 2">2.1.18</strain>
    </source>
</reference>
<comment type="caution">
    <text evidence="1">The sequence shown here is derived from an EMBL/GenBank/DDBJ whole genome shotgun (WGS) entry which is preliminary data.</text>
</comment>
<evidence type="ECO:0000313" key="2">
    <source>
        <dbReference type="Proteomes" id="UP000285523"/>
    </source>
</evidence>
<dbReference type="Proteomes" id="UP000285523">
    <property type="component" value="Unassembled WGS sequence"/>
</dbReference>